<feature type="non-terminal residue" evidence="2">
    <location>
        <position position="88"/>
    </location>
</feature>
<evidence type="ECO:0000259" key="1">
    <source>
        <dbReference type="Pfam" id="PF01844"/>
    </source>
</evidence>
<feature type="domain" description="HNH" evidence="1">
    <location>
        <begin position="29"/>
        <end position="68"/>
    </location>
</feature>
<dbReference type="GO" id="GO:0004519">
    <property type="term" value="F:endonuclease activity"/>
    <property type="evidence" value="ECO:0007669"/>
    <property type="project" value="InterPro"/>
</dbReference>
<gene>
    <name evidence="2" type="ORF">LCGC14_2357560</name>
</gene>
<dbReference type="GO" id="GO:0008270">
    <property type="term" value="F:zinc ion binding"/>
    <property type="evidence" value="ECO:0007669"/>
    <property type="project" value="InterPro"/>
</dbReference>
<proteinExistence type="predicted"/>
<name>A0A0F9C7D9_9ZZZZ</name>
<dbReference type="EMBL" id="LAZR01034459">
    <property type="protein sequence ID" value="KKL45253.1"/>
    <property type="molecule type" value="Genomic_DNA"/>
</dbReference>
<protein>
    <recommendedName>
        <fullName evidence="1">HNH domain-containing protein</fullName>
    </recommendedName>
</protein>
<sequence length="88" mass="10011">MSDEYAVYLKSPKWIALRKRAAARAKNLCEFCGRQGEAIHHVFYPRVLKDDHLDNLIVVCKSCHELSHGIRRSAGQQQGIKTIMSCVI</sequence>
<reference evidence="2" key="1">
    <citation type="journal article" date="2015" name="Nature">
        <title>Complex archaea that bridge the gap between prokaryotes and eukaryotes.</title>
        <authorList>
            <person name="Spang A."/>
            <person name="Saw J.H."/>
            <person name="Jorgensen S.L."/>
            <person name="Zaremba-Niedzwiedzka K."/>
            <person name="Martijn J."/>
            <person name="Lind A.E."/>
            <person name="van Eijk R."/>
            <person name="Schleper C."/>
            <person name="Guy L."/>
            <person name="Ettema T.J."/>
        </authorList>
    </citation>
    <scope>NUCLEOTIDE SEQUENCE</scope>
</reference>
<evidence type="ECO:0000313" key="2">
    <source>
        <dbReference type="EMBL" id="KKL45253.1"/>
    </source>
</evidence>
<organism evidence="2">
    <name type="scientific">marine sediment metagenome</name>
    <dbReference type="NCBI Taxonomy" id="412755"/>
    <lineage>
        <taxon>unclassified sequences</taxon>
        <taxon>metagenomes</taxon>
        <taxon>ecological metagenomes</taxon>
    </lineage>
</organism>
<dbReference type="Pfam" id="PF01844">
    <property type="entry name" value="HNH"/>
    <property type="match status" value="1"/>
</dbReference>
<comment type="caution">
    <text evidence="2">The sequence shown here is derived from an EMBL/GenBank/DDBJ whole genome shotgun (WGS) entry which is preliminary data.</text>
</comment>
<dbReference type="Gene3D" id="1.10.30.50">
    <property type="match status" value="1"/>
</dbReference>
<accession>A0A0F9C7D9</accession>
<dbReference type="GO" id="GO:0003676">
    <property type="term" value="F:nucleic acid binding"/>
    <property type="evidence" value="ECO:0007669"/>
    <property type="project" value="InterPro"/>
</dbReference>
<dbReference type="InterPro" id="IPR002711">
    <property type="entry name" value="HNH"/>
</dbReference>
<dbReference type="AlphaFoldDB" id="A0A0F9C7D9"/>